<dbReference type="GO" id="GO:0032259">
    <property type="term" value="P:methylation"/>
    <property type="evidence" value="ECO:0007669"/>
    <property type="project" value="UniProtKB-KW"/>
</dbReference>
<dbReference type="Proteomes" id="UP000664052">
    <property type="component" value="Unassembled WGS sequence"/>
</dbReference>
<evidence type="ECO:0000313" key="3">
    <source>
        <dbReference type="Proteomes" id="UP000664052"/>
    </source>
</evidence>
<keyword evidence="3" id="KW-1185">Reference proteome</keyword>
<keyword evidence="2" id="KW-0966">Cell projection</keyword>
<dbReference type="GO" id="GO:0008168">
    <property type="term" value="F:methyltransferase activity"/>
    <property type="evidence" value="ECO:0007669"/>
    <property type="project" value="UniProtKB-KW"/>
</dbReference>
<sequence>MTASAPRYMARFRCIAEACEDTCCAGLTVPISESRWSLLREKVAGSPDEARVAALITPNPEGATGQQAGILGKRADGHCAFLDEAKLCSLQRRYGEAVLPDGCSVFPRVLTRWGTQVEMAGSLACPETARLCLLAEDALVREPVPEEQALRPQVARQVAAGDDAWTAHADTVREAMLRLLNRREVPFAARLYALGRMALGLGDFYFPGTTAFALAASHASASETEEASATAAREPMAGPALAASEASRHANASEAVDASAFATREPLADFALDANESRVETAGSRLVRILREYESVDTLASLHAQLDALELPGGPWAGICGAVLRSREAAVSSPRFLSLVRDVHASYGGSNANPDEAWRLHATRRAALESLHGERVHQYFLHHALNHVLRHPFTEAPSLLNAVFLLVLRASVVRWVLLGHPAVVALLEAPGTPVSTLDAAAVEAFQVVAKHVEQAPTFLDFARGLAGEGPETFARLLILVKGL</sequence>
<dbReference type="NCBIfam" id="NF038110">
    <property type="entry name" value="Lys_methyl_FliB"/>
    <property type="match status" value="1"/>
</dbReference>
<evidence type="ECO:0000256" key="1">
    <source>
        <dbReference type="SAM" id="MobiDB-lite"/>
    </source>
</evidence>
<keyword evidence="2" id="KW-0808">Transferase</keyword>
<organism evidence="2 3">
    <name type="scientific">Corallococcus macrosporus</name>
    <dbReference type="NCBI Taxonomy" id="35"/>
    <lineage>
        <taxon>Bacteria</taxon>
        <taxon>Pseudomonadati</taxon>
        <taxon>Myxococcota</taxon>
        <taxon>Myxococcia</taxon>
        <taxon>Myxococcales</taxon>
        <taxon>Cystobacterineae</taxon>
        <taxon>Myxococcaceae</taxon>
        <taxon>Corallococcus</taxon>
    </lineage>
</organism>
<dbReference type="EC" id="2.1.1.-" evidence="2"/>
<dbReference type="EMBL" id="JAFIMU010000007">
    <property type="protein sequence ID" value="MBN8231051.1"/>
    <property type="molecule type" value="Genomic_DNA"/>
</dbReference>
<reference evidence="2 3" key="1">
    <citation type="submission" date="2021-02" db="EMBL/GenBank/DDBJ databases">
        <title>De Novo genome assembly of isolated myxobacteria.</title>
        <authorList>
            <person name="Stevens D.C."/>
        </authorList>
    </citation>
    <scope>NUCLEOTIDE SEQUENCE [LARGE SCALE GENOMIC DNA]</scope>
    <source>
        <strain evidence="2 3">ATCC 29039</strain>
    </source>
</reference>
<dbReference type="RefSeq" id="WP_207054971.1">
    <property type="nucleotide sequence ID" value="NZ_JAFIMU010000007.1"/>
</dbReference>
<keyword evidence="2" id="KW-0282">Flagellum</keyword>
<evidence type="ECO:0000313" key="2">
    <source>
        <dbReference type="EMBL" id="MBN8231051.1"/>
    </source>
</evidence>
<name>A0ABS3DI98_9BACT</name>
<keyword evidence="2" id="KW-0489">Methyltransferase</keyword>
<keyword evidence="2" id="KW-0969">Cilium</keyword>
<comment type="caution">
    <text evidence="2">The sequence shown here is derived from an EMBL/GenBank/DDBJ whole genome shotgun (WGS) entry which is preliminary data.</text>
</comment>
<feature type="region of interest" description="Disordered" evidence="1">
    <location>
        <begin position="225"/>
        <end position="245"/>
    </location>
</feature>
<feature type="compositionally biased region" description="Low complexity" evidence="1">
    <location>
        <begin position="225"/>
        <end position="234"/>
    </location>
</feature>
<protein>
    <submittedName>
        <fullName evidence="2">Flagellin lysine-N-methylase</fullName>
        <ecNumber evidence="2">2.1.1.-</ecNumber>
    </submittedName>
</protein>
<proteinExistence type="predicted"/>
<gene>
    <name evidence="2" type="primary">fliB</name>
    <name evidence="2" type="ORF">JYK02_26375</name>
</gene>
<accession>A0ABS3DI98</accession>